<dbReference type="InterPro" id="IPR052755">
    <property type="entry name" value="Lysozyme_Inhibitor_LprI"/>
</dbReference>
<dbReference type="RefSeq" id="WP_310865866.1">
    <property type="nucleotide sequence ID" value="NZ_JAVLSF010000089.1"/>
</dbReference>
<sequence length="234" mass="26764">MTVKRFTSGTPLSVLISTVLLGGGFCQTALAQFEPLNCEDAVKFVEKTICTNPKLSSLNSELDAQLEHAEFVTKVPVPVLMLSQKNWTKQRNQCKNTACIETGYKTRLMELKNLNALNQDFVQYLVRVKQQQPDQEFSLLQLQNLDEKRLRVVAQTFWNSSDNQQGQVLNFSGYANQGKKITVRDLDTQCVLTLKLHQNKKQNQHHQGQWEVRQASPMCGNKHLRFSGFYEVQK</sequence>
<evidence type="ECO:0000313" key="2">
    <source>
        <dbReference type="Proteomes" id="UP001268610"/>
    </source>
</evidence>
<dbReference type="EMBL" id="JAVLSF010000089">
    <property type="protein sequence ID" value="MDR9777664.1"/>
    <property type="molecule type" value="Genomic_DNA"/>
</dbReference>
<dbReference type="PANTHER" id="PTHR37549:SF1">
    <property type="entry name" value="LIPOPROTEIN LPRI"/>
    <property type="match status" value="1"/>
</dbReference>
<organism evidence="1 2">
    <name type="scientific">Rhizobium hidalgonense</name>
    <dbReference type="NCBI Taxonomy" id="1538159"/>
    <lineage>
        <taxon>Bacteria</taxon>
        <taxon>Pseudomonadati</taxon>
        <taxon>Pseudomonadota</taxon>
        <taxon>Alphaproteobacteria</taxon>
        <taxon>Hyphomicrobiales</taxon>
        <taxon>Rhizobiaceae</taxon>
        <taxon>Rhizobium/Agrobacterium group</taxon>
        <taxon>Rhizobium</taxon>
    </lineage>
</organism>
<name>A0AAJ2H2A1_9HYPH</name>
<dbReference type="GO" id="GO:0005576">
    <property type="term" value="C:extracellular region"/>
    <property type="evidence" value="ECO:0007669"/>
    <property type="project" value="TreeGrafter"/>
</dbReference>
<dbReference type="PANTHER" id="PTHR37549">
    <property type="entry name" value="LIPOPROTEIN LPRI"/>
    <property type="match status" value="1"/>
</dbReference>
<evidence type="ECO:0008006" key="3">
    <source>
        <dbReference type="Google" id="ProtNLM"/>
    </source>
</evidence>
<proteinExistence type="predicted"/>
<accession>A0AAJ2H2A1</accession>
<protein>
    <recommendedName>
        <fullName evidence="3">DUF1311 domain-containing protein</fullName>
    </recommendedName>
</protein>
<evidence type="ECO:0000313" key="1">
    <source>
        <dbReference type="EMBL" id="MDR9777664.1"/>
    </source>
</evidence>
<gene>
    <name evidence="1" type="ORF">RJJ65_34590</name>
</gene>
<comment type="caution">
    <text evidence="1">The sequence shown here is derived from an EMBL/GenBank/DDBJ whole genome shotgun (WGS) entry which is preliminary data.</text>
</comment>
<dbReference type="AlphaFoldDB" id="A0AAJ2H2A1"/>
<dbReference type="Proteomes" id="UP001268610">
    <property type="component" value="Unassembled WGS sequence"/>
</dbReference>
<reference evidence="1" key="1">
    <citation type="submission" date="2023-04" db="EMBL/GenBank/DDBJ databases">
        <title>Genomic characterization of faba bean (Vicia faba) microsymbionts in Mexican soils.</title>
        <authorList>
            <person name="Rivera Orduna F.N."/>
            <person name="Guevara-Luna J."/>
            <person name="Yan J."/>
            <person name="Arroyo-Herrera I."/>
            <person name="Li Y."/>
            <person name="Vasquez-Murrieta M.S."/>
            <person name="Wang E.T."/>
        </authorList>
    </citation>
    <scope>NUCLEOTIDE SEQUENCE</scope>
    <source>
        <strain evidence="1">CH26</strain>
    </source>
</reference>